<accession>A0ABV5FF07</accession>
<dbReference type="Proteomes" id="UP001589585">
    <property type="component" value="Unassembled WGS sequence"/>
</dbReference>
<protein>
    <submittedName>
        <fullName evidence="2">Porin family protein</fullName>
    </submittedName>
</protein>
<dbReference type="EMBL" id="JBHMFC010000103">
    <property type="protein sequence ID" value="MFB9058047.1"/>
    <property type="molecule type" value="Genomic_DNA"/>
</dbReference>
<gene>
    <name evidence="2" type="ORF">ACFFU9_14980</name>
</gene>
<evidence type="ECO:0000313" key="3">
    <source>
        <dbReference type="Proteomes" id="UP001589585"/>
    </source>
</evidence>
<dbReference type="RefSeq" id="WP_379862293.1">
    <property type="nucleotide sequence ID" value="NZ_JBHMFC010000103.1"/>
</dbReference>
<comment type="caution">
    <text evidence="2">The sequence shown here is derived from an EMBL/GenBank/DDBJ whole genome shotgun (WGS) entry which is preliminary data.</text>
</comment>
<name>A0ABV5FF07_9FLAO</name>
<sequence>MKNNQNLQKKQRASFSTSKLVLTVLATVLLSFASYAQTAYGFGLKGGLNYNGNGDYFESATASAQHPDKSIGYHVGLFGKIGNQIYFRPEVVYTATKSEYDDDNFKMQKLDVPLLLGVKVLGPVSVFAGPSLQYVLDTKFGDVTVDDIKDDFSVGLNFGVGLNFNKVGVDLRYERGFSHNEATFINDNIIKTESRIDTRPEQLILSLSLTL</sequence>
<dbReference type="InterPro" id="IPR011250">
    <property type="entry name" value="OMP/PagP_B-barrel"/>
</dbReference>
<reference evidence="2 3" key="1">
    <citation type="submission" date="2024-09" db="EMBL/GenBank/DDBJ databases">
        <authorList>
            <person name="Sun Q."/>
            <person name="Mori K."/>
        </authorList>
    </citation>
    <scope>NUCLEOTIDE SEQUENCE [LARGE SCALE GENOMIC DNA]</scope>
    <source>
        <strain evidence="2 3">CECT 8622</strain>
    </source>
</reference>
<dbReference type="SUPFAM" id="SSF56925">
    <property type="entry name" value="OMPA-like"/>
    <property type="match status" value="1"/>
</dbReference>
<evidence type="ECO:0000259" key="1">
    <source>
        <dbReference type="Pfam" id="PF13568"/>
    </source>
</evidence>
<proteinExistence type="predicted"/>
<keyword evidence="3" id="KW-1185">Reference proteome</keyword>
<feature type="domain" description="Outer membrane protein beta-barrel" evidence="1">
    <location>
        <begin position="36"/>
        <end position="179"/>
    </location>
</feature>
<dbReference type="Pfam" id="PF13568">
    <property type="entry name" value="OMP_b-brl_2"/>
    <property type="match status" value="1"/>
</dbReference>
<dbReference type="InterPro" id="IPR025665">
    <property type="entry name" value="Beta-barrel_OMP_2"/>
</dbReference>
<organism evidence="2 3">
    <name type="scientific">Mariniflexile ostreae</name>
    <dbReference type="NCBI Taxonomy" id="1520892"/>
    <lineage>
        <taxon>Bacteria</taxon>
        <taxon>Pseudomonadati</taxon>
        <taxon>Bacteroidota</taxon>
        <taxon>Flavobacteriia</taxon>
        <taxon>Flavobacteriales</taxon>
        <taxon>Flavobacteriaceae</taxon>
        <taxon>Mariniflexile</taxon>
    </lineage>
</organism>
<evidence type="ECO:0000313" key="2">
    <source>
        <dbReference type="EMBL" id="MFB9058047.1"/>
    </source>
</evidence>